<comment type="caution">
    <text evidence="2">The sequence shown here is derived from an EMBL/GenBank/DDBJ whole genome shotgun (WGS) entry which is preliminary data.</text>
</comment>
<feature type="transmembrane region" description="Helical" evidence="1">
    <location>
        <begin position="93"/>
        <end position="119"/>
    </location>
</feature>
<evidence type="ECO:0000313" key="3">
    <source>
        <dbReference type="Proteomes" id="UP001499854"/>
    </source>
</evidence>
<dbReference type="InterPro" id="IPR025356">
    <property type="entry name" value="DUF4260"/>
</dbReference>
<keyword evidence="1" id="KW-0812">Transmembrane</keyword>
<protein>
    <submittedName>
        <fullName evidence="2">DUF4260 family protein</fullName>
    </submittedName>
</protein>
<dbReference type="EMBL" id="BAAAQM010000005">
    <property type="protein sequence ID" value="GAA1959146.1"/>
    <property type="molecule type" value="Genomic_DNA"/>
</dbReference>
<name>A0ABP5C7C7_9ACTN</name>
<dbReference type="Pfam" id="PF14079">
    <property type="entry name" value="DUF4260"/>
    <property type="match status" value="1"/>
</dbReference>
<accession>A0ABP5C7C7</accession>
<keyword evidence="1" id="KW-0472">Membrane</keyword>
<keyword evidence="1" id="KW-1133">Transmembrane helix</keyword>
<reference evidence="3" key="1">
    <citation type="journal article" date="2019" name="Int. J. Syst. Evol. Microbiol.">
        <title>The Global Catalogue of Microorganisms (GCM) 10K type strain sequencing project: providing services to taxonomists for standard genome sequencing and annotation.</title>
        <authorList>
            <consortium name="The Broad Institute Genomics Platform"/>
            <consortium name="The Broad Institute Genome Sequencing Center for Infectious Disease"/>
            <person name="Wu L."/>
            <person name="Ma J."/>
        </authorList>
    </citation>
    <scope>NUCLEOTIDE SEQUENCE [LARGE SCALE GENOMIC DNA]</scope>
    <source>
        <strain evidence="3">JCM 16013</strain>
    </source>
</reference>
<feature type="transmembrane region" description="Helical" evidence="1">
    <location>
        <begin position="49"/>
        <end position="69"/>
    </location>
</feature>
<organism evidence="2 3">
    <name type="scientific">Catenulispora subtropica</name>
    <dbReference type="NCBI Taxonomy" id="450798"/>
    <lineage>
        <taxon>Bacteria</taxon>
        <taxon>Bacillati</taxon>
        <taxon>Actinomycetota</taxon>
        <taxon>Actinomycetes</taxon>
        <taxon>Catenulisporales</taxon>
        <taxon>Catenulisporaceae</taxon>
        <taxon>Catenulispora</taxon>
    </lineage>
</organism>
<evidence type="ECO:0000313" key="2">
    <source>
        <dbReference type="EMBL" id="GAA1959146.1"/>
    </source>
</evidence>
<dbReference type="RefSeq" id="WP_344656122.1">
    <property type="nucleotide sequence ID" value="NZ_BAAAQM010000005.1"/>
</dbReference>
<keyword evidence="3" id="KW-1185">Reference proteome</keyword>
<proteinExistence type="predicted"/>
<feature type="transmembrane region" description="Helical" evidence="1">
    <location>
        <begin position="26"/>
        <end position="42"/>
    </location>
</feature>
<sequence length="142" mass="15073">MSTLTTTGATGTTGHHLSSALRRGGWAGWAALLAAFAVLEGVNHGAGSWLALVAGLIGPDLTFFAAAGAHEPVRQGQLPRKAVPFYNTAHRTWIPFGLAVAYTVSPVSSPMLFTFLLAWMLHIAIDRVAGYNLRTKEGFIRG</sequence>
<evidence type="ECO:0000256" key="1">
    <source>
        <dbReference type="SAM" id="Phobius"/>
    </source>
</evidence>
<gene>
    <name evidence="2" type="ORF">GCM10009838_14310</name>
</gene>
<dbReference type="Proteomes" id="UP001499854">
    <property type="component" value="Unassembled WGS sequence"/>
</dbReference>